<dbReference type="AlphaFoldDB" id="A0AAW0YZU6"/>
<dbReference type="SMART" id="SM00360">
    <property type="entry name" value="RRM"/>
    <property type="match status" value="1"/>
</dbReference>
<feature type="compositionally biased region" description="Acidic residues" evidence="8">
    <location>
        <begin position="34"/>
        <end position="46"/>
    </location>
</feature>
<keyword evidence="11" id="KW-1185">Reference proteome</keyword>
<name>A0AAW0YZU6_9TREE</name>
<evidence type="ECO:0000256" key="7">
    <source>
        <dbReference type="PROSITE-ProRule" id="PRU00176"/>
    </source>
</evidence>
<evidence type="ECO:0000256" key="3">
    <source>
        <dbReference type="ARBA" id="ARBA00007077"/>
    </source>
</evidence>
<dbReference type="GO" id="GO:0019843">
    <property type="term" value="F:rRNA binding"/>
    <property type="evidence" value="ECO:0007669"/>
    <property type="project" value="TreeGrafter"/>
</dbReference>
<dbReference type="InterPro" id="IPR035979">
    <property type="entry name" value="RBD_domain_sf"/>
</dbReference>
<evidence type="ECO:0000256" key="5">
    <source>
        <dbReference type="ARBA" id="ARBA00022884"/>
    </source>
</evidence>
<dbReference type="InterPro" id="IPR034228">
    <property type="entry name" value="Nop6_RRM"/>
</dbReference>
<evidence type="ECO:0000313" key="10">
    <source>
        <dbReference type="EMBL" id="KAK8858533.1"/>
    </source>
</evidence>
<dbReference type="Proteomes" id="UP001388673">
    <property type="component" value="Unassembled WGS sequence"/>
</dbReference>
<feature type="region of interest" description="Disordered" evidence="8">
    <location>
        <begin position="1"/>
        <end position="116"/>
    </location>
</feature>
<dbReference type="SUPFAM" id="SSF54928">
    <property type="entry name" value="RNA-binding domain, RBD"/>
    <property type="match status" value="1"/>
</dbReference>
<dbReference type="CDD" id="cd12400">
    <property type="entry name" value="RRM_Nop6"/>
    <property type="match status" value="1"/>
</dbReference>
<accession>A0AAW0YZU6</accession>
<protein>
    <recommendedName>
        <fullName evidence="4">Nucleolar protein 12</fullName>
    </recommendedName>
</protein>
<proteinExistence type="inferred from homology"/>
<keyword evidence="6" id="KW-0539">Nucleus</keyword>
<dbReference type="PANTHER" id="PTHR23236">
    <property type="entry name" value="EUKARYOTIC TRANSLATION INITIATION FACTOR 4B/4H"/>
    <property type="match status" value="1"/>
</dbReference>
<evidence type="ECO:0000256" key="8">
    <source>
        <dbReference type="SAM" id="MobiDB-lite"/>
    </source>
</evidence>
<comment type="caution">
    <text evidence="10">The sequence shown here is derived from an EMBL/GenBank/DDBJ whole genome shotgun (WGS) entry which is preliminary data.</text>
</comment>
<organism evidence="10 11">
    <name type="scientific">Kwoniella newhampshirensis</name>
    <dbReference type="NCBI Taxonomy" id="1651941"/>
    <lineage>
        <taxon>Eukaryota</taxon>
        <taxon>Fungi</taxon>
        <taxon>Dikarya</taxon>
        <taxon>Basidiomycota</taxon>
        <taxon>Agaricomycotina</taxon>
        <taxon>Tremellomycetes</taxon>
        <taxon>Tremellales</taxon>
        <taxon>Cryptococcaceae</taxon>
        <taxon>Kwoniella</taxon>
    </lineage>
</organism>
<evidence type="ECO:0000313" key="11">
    <source>
        <dbReference type="Proteomes" id="UP001388673"/>
    </source>
</evidence>
<comment type="subcellular location">
    <subcellularLocation>
        <location evidence="2">Nucleus</location>
        <location evidence="2">Nucleolus</location>
    </subcellularLocation>
</comment>
<feature type="compositionally biased region" description="Low complexity" evidence="8">
    <location>
        <begin position="290"/>
        <end position="302"/>
    </location>
</feature>
<dbReference type="EMBL" id="JBCAWK010000005">
    <property type="protein sequence ID" value="KAK8858533.1"/>
    <property type="molecule type" value="Genomic_DNA"/>
</dbReference>
<evidence type="ECO:0000256" key="2">
    <source>
        <dbReference type="ARBA" id="ARBA00004604"/>
    </source>
</evidence>
<reference evidence="10 11" key="1">
    <citation type="journal article" date="2024" name="bioRxiv">
        <title>Comparative genomics of Cryptococcus and Kwoniella reveals pathogenesis evolution and contrasting karyotype dynamics via intercentromeric recombination or chromosome fusion.</title>
        <authorList>
            <person name="Coelho M.A."/>
            <person name="David-Palma M."/>
            <person name="Shea T."/>
            <person name="Bowers K."/>
            <person name="McGinley-Smith S."/>
            <person name="Mohammad A.W."/>
            <person name="Gnirke A."/>
            <person name="Yurkov A.M."/>
            <person name="Nowrousian M."/>
            <person name="Sun S."/>
            <person name="Cuomo C.A."/>
            <person name="Heitman J."/>
        </authorList>
    </citation>
    <scope>NUCLEOTIDE SEQUENCE [LARGE SCALE GENOMIC DNA]</scope>
    <source>
        <strain evidence="10 11">CBS 13917</strain>
    </source>
</reference>
<feature type="domain" description="RRM" evidence="9">
    <location>
        <begin position="121"/>
        <end position="204"/>
    </location>
</feature>
<dbReference type="Gene3D" id="3.30.70.330">
    <property type="match status" value="1"/>
</dbReference>
<feature type="compositionally biased region" description="Basic residues" evidence="8">
    <location>
        <begin position="261"/>
        <end position="271"/>
    </location>
</feature>
<dbReference type="InterPro" id="IPR000504">
    <property type="entry name" value="RRM_dom"/>
</dbReference>
<feature type="region of interest" description="Disordered" evidence="8">
    <location>
        <begin position="199"/>
        <end position="337"/>
    </location>
</feature>
<dbReference type="GO" id="GO:0000463">
    <property type="term" value="P:maturation of LSU-rRNA from tricistronic rRNA transcript (SSU-rRNA, 5.8S rRNA, LSU-rRNA)"/>
    <property type="evidence" value="ECO:0007669"/>
    <property type="project" value="TreeGrafter"/>
</dbReference>
<dbReference type="RefSeq" id="XP_066803374.1">
    <property type="nucleotide sequence ID" value="XM_066945873.1"/>
</dbReference>
<dbReference type="KEGG" id="kne:92180018"/>
<feature type="compositionally biased region" description="Basic and acidic residues" evidence="8">
    <location>
        <begin position="249"/>
        <end position="260"/>
    </location>
</feature>
<dbReference type="GO" id="GO:0005730">
    <property type="term" value="C:nucleolus"/>
    <property type="evidence" value="ECO:0007669"/>
    <property type="project" value="UniProtKB-SubCell"/>
</dbReference>
<evidence type="ECO:0000256" key="6">
    <source>
        <dbReference type="ARBA" id="ARBA00023242"/>
    </source>
</evidence>
<keyword evidence="5 7" id="KW-0694">RNA-binding</keyword>
<dbReference type="FunFam" id="3.30.70.330:FF:000376">
    <property type="entry name" value="Putative RNA binding protein"/>
    <property type="match status" value="1"/>
</dbReference>
<dbReference type="PANTHER" id="PTHR23236:SF25">
    <property type="entry name" value="RNA-BINDING PROTEIN 34"/>
    <property type="match status" value="1"/>
</dbReference>
<comment type="similarity">
    <text evidence="3">Belongs to the RRM RBM34 family.</text>
</comment>
<feature type="compositionally biased region" description="Basic and acidic residues" evidence="8">
    <location>
        <begin position="209"/>
        <end position="238"/>
    </location>
</feature>
<evidence type="ECO:0000256" key="1">
    <source>
        <dbReference type="ARBA" id="ARBA00002475"/>
    </source>
</evidence>
<feature type="compositionally biased region" description="Basic and acidic residues" evidence="8">
    <location>
        <begin position="80"/>
        <end position="90"/>
    </location>
</feature>
<feature type="compositionally biased region" description="Acidic residues" evidence="8">
    <location>
        <begin position="70"/>
        <end position="79"/>
    </location>
</feature>
<dbReference type="PROSITE" id="PS50102">
    <property type="entry name" value="RRM"/>
    <property type="match status" value="1"/>
</dbReference>
<evidence type="ECO:0000259" key="9">
    <source>
        <dbReference type="PROSITE" id="PS50102"/>
    </source>
</evidence>
<gene>
    <name evidence="10" type="ORF">IAR55_002760</name>
</gene>
<comment type="function">
    <text evidence="1">Involved in pre-25S rRNA processing.</text>
</comment>
<dbReference type="Pfam" id="PF00076">
    <property type="entry name" value="RRM_1"/>
    <property type="match status" value="1"/>
</dbReference>
<evidence type="ECO:0000256" key="4">
    <source>
        <dbReference type="ARBA" id="ARBA00015520"/>
    </source>
</evidence>
<dbReference type="GeneID" id="92180018"/>
<sequence length="337" mass="36172">MSAAAPLTKKQQKALAFRSKQKAKKAGGEAPPDLPEEDEVAQDDEEDHKTVSLSTKGRSKKEDDGQGNGDDIEGSEVVEDGTKASEGSKDKGKKRKTAWDEDEEGAAEKGKKGRKDAKQRFILFVGNLGFKTSREEVQKHFEPAIGKLPAVRLLTTKPTTPSQAPKSRGIAFLELASSADMQACLKLHHSNLKGRDINVELTAGGGGSGEERKRKIDERNKRVGTQRERKAEKEKEEGGGGAVEGGEEENLRGADGEKVKVRGGRRVRNKTKGTDDSSSAIPPAKRQRPDGGANPGWPNGNGQTSSCPPRGGRSDQGPPRLQKKKWQPTGANALTVG</sequence>
<dbReference type="InterPro" id="IPR012677">
    <property type="entry name" value="Nucleotide-bd_a/b_plait_sf"/>
</dbReference>